<dbReference type="GO" id="GO:0006508">
    <property type="term" value="P:proteolysis"/>
    <property type="evidence" value="ECO:0007669"/>
    <property type="project" value="UniProtKB-KW"/>
</dbReference>
<protein>
    <submittedName>
        <fullName evidence="7">NlpC/P60 family protein</fullName>
    </submittedName>
</protein>
<dbReference type="Gene3D" id="3.90.1720.10">
    <property type="entry name" value="endopeptidase domain like (from Nostoc punctiforme)"/>
    <property type="match status" value="1"/>
</dbReference>
<dbReference type="Proteomes" id="UP000469462">
    <property type="component" value="Unassembled WGS sequence"/>
</dbReference>
<feature type="signal peptide" evidence="5">
    <location>
        <begin position="1"/>
        <end position="25"/>
    </location>
</feature>
<comment type="caution">
    <text evidence="7">The sequence shown here is derived from an EMBL/GenBank/DDBJ whole genome shotgun (WGS) entry which is preliminary data.</text>
</comment>
<evidence type="ECO:0000256" key="4">
    <source>
        <dbReference type="ARBA" id="ARBA00022807"/>
    </source>
</evidence>
<evidence type="ECO:0000313" key="8">
    <source>
        <dbReference type="Proteomes" id="UP000469462"/>
    </source>
</evidence>
<keyword evidence="5" id="KW-0732">Signal</keyword>
<dbReference type="RefSeq" id="WP_139687699.1">
    <property type="nucleotide sequence ID" value="NZ_WEHW01000045.1"/>
</dbReference>
<organism evidence="7 8">
    <name type="scientific">Sutterella seckii</name>
    <dbReference type="NCBI Taxonomy" id="1944635"/>
    <lineage>
        <taxon>Bacteria</taxon>
        <taxon>Pseudomonadati</taxon>
        <taxon>Pseudomonadota</taxon>
        <taxon>Betaproteobacteria</taxon>
        <taxon>Burkholderiales</taxon>
        <taxon>Sutterellaceae</taxon>
        <taxon>Sutterella</taxon>
    </lineage>
</organism>
<gene>
    <name evidence="7" type="ORF">GBM96_09555</name>
</gene>
<dbReference type="InterPro" id="IPR000064">
    <property type="entry name" value="NLP_P60_dom"/>
</dbReference>
<sequence>MECVGRAGIAALFAALLWASGPASGAPGAPGPAVPARPEVPAAEGLPLNPVEAAGALWKAYAEKTDLDARTDLLHLEFKPGNTPGAVAVSGTSADRGLLAGFYAELSASGLGIESSVEEVPNADDLKRLTWGVVKKPWGNLSSESDALAAGRAPDLKLPLGSRVEILLNRFDGLILVKSTEGRVGWMRADDLALKNDVAIVAWNRRSLVFVTSLSAEVEASGQKPLMKAPFASELPIEKTLPEGGWSVILPDGTTGIIRAGEAADHDALAAGEENLRRSSPAGFLAKAAQSAQTLVSSGWQKSTAGMTLPEGVYRLHDLILPSDPDRQARLGAPLSGGKRGSELKPGDLVFFGENGRVRHSGVWIGKGRFAADDPKSGRAAIFVFSGASRADANGGLGPFLWAVRPEVSQLANPCLLSIRSHPFNQAPPAGAVRCRLR</sequence>
<keyword evidence="8" id="KW-1185">Reference proteome</keyword>
<evidence type="ECO:0000256" key="1">
    <source>
        <dbReference type="ARBA" id="ARBA00007074"/>
    </source>
</evidence>
<feature type="chain" id="PRO_5042607110" evidence="5">
    <location>
        <begin position="26"/>
        <end position="438"/>
    </location>
</feature>
<evidence type="ECO:0000256" key="5">
    <source>
        <dbReference type="SAM" id="SignalP"/>
    </source>
</evidence>
<dbReference type="InterPro" id="IPR038765">
    <property type="entry name" value="Papain-like_cys_pep_sf"/>
</dbReference>
<evidence type="ECO:0000313" key="7">
    <source>
        <dbReference type="EMBL" id="KAB7650240.1"/>
    </source>
</evidence>
<reference evidence="7 8" key="1">
    <citation type="submission" date="2019-10" db="EMBL/GenBank/DDBJ databases">
        <title>Genome diversity of Sutterella seckii.</title>
        <authorList>
            <person name="Chaplin A.V."/>
            <person name="Sokolova S.R."/>
            <person name="Mosin K.A."/>
            <person name="Ivanova E.L."/>
            <person name="Kochetkova T.O."/>
            <person name="Goltsov A.Y."/>
            <person name="Trofimov D.Y."/>
            <person name="Efimov B.A."/>
        </authorList>
    </citation>
    <scope>NUCLEOTIDE SEQUENCE [LARGE SCALE GENOMIC DNA]</scope>
    <source>
        <strain evidence="7 8">ASD3426</strain>
    </source>
</reference>
<keyword evidence="4" id="KW-0788">Thiol protease</keyword>
<keyword evidence="2" id="KW-0645">Protease</keyword>
<keyword evidence="3" id="KW-0378">Hydrolase</keyword>
<comment type="similarity">
    <text evidence="1">Belongs to the peptidase C40 family.</text>
</comment>
<dbReference type="AlphaFoldDB" id="A0AAI9SC02"/>
<evidence type="ECO:0000259" key="6">
    <source>
        <dbReference type="Pfam" id="PF00877"/>
    </source>
</evidence>
<dbReference type="Pfam" id="PF00877">
    <property type="entry name" value="NLPC_P60"/>
    <property type="match status" value="1"/>
</dbReference>
<accession>A0AAI9SC02</accession>
<evidence type="ECO:0000256" key="3">
    <source>
        <dbReference type="ARBA" id="ARBA00022801"/>
    </source>
</evidence>
<evidence type="ECO:0000256" key="2">
    <source>
        <dbReference type="ARBA" id="ARBA00022670"/>
    </source>
</evidence>
<name>A0AAI9SC02_9BURK</name>
<feature type="domain" description="NlpC/P60" evidence="6">
    <location>
        <begin position="313"/>
        <end position="373"/>
    </location>
</feature>
<dbReference type="SUPFAM" id="SSF54001">
    <property type="entry name" value="Cysteine proteinases"/>
    <property type="match status" value="1"/>
</dbReference>
<dbReference type="EMBL" id="WEHW01000045">
    <property type="protein sequence ID" value="KAB7650240.1"/>
    <property type="molecule type" value="Genomic_DNA"/>
</dbReference>
<proteinExistence type="inferred from homology"/>
<dbReference type="GO" id="GO:0008234">
    <property type="term" value="F:cysteine-type peptidase activity"/>
    <property type="evidence" value="ECO:0007669"/>
    <property type="project" value="UniProtKB-KW"/>
</dbReference>